<dbReference type="GO" id="GO:0005524">
    <property type="term" value="F:ATP binding"/>
    <property type="evidence" value="ECO:0007669"/>
    <property type="project" value="UniProtKB-KW"/>
</dbReference>
<name>A0ABD2WUG9_9HYME</name>
<dbReference type="AlphaFoldDB" id="A0ABD2WUG9"/>
<dbReference type="PROSITE" id="PS50929">
    <property type="entry name" value="ABC_TM1F"/>
    <property type="match status" value="1"/>
</dbReference>
<dbReference type="PROSITE" id="PS50893">
    <property type="entry name" value="ABC_TRANSPORTER_2"/>
    <property type="match status" value="1"/>
</dbReference>
<evidence type="ECO:0000256" key="1">
    <source>
        <dbReference type="ARBA" id="ARBA00004448"/>
    </source>
</evidence>
<accession>A0ABD2WUG9</accession>
<dbReference type="SUPFAM" id="SSF52540">
    <property type="entry name" value="P-loop containing nucleoside triphosphate hydrolases"/>
    <property type="match status" value="1"/>
</dbReference>
<dbReference type="PANTHER" id="PTHR43394">
    <property type="entry name" value="ATP-DEPENDENT PERMEASE MDL1, MITOCHONDRIAL"/>
    <property type="match status" value="1"/>
</dbReference>
<evidence type="ECO:0000256" key="11">
    <source>
        <dbReference type="ARBA" id="ARBA00022967"/>
    </source>
</evidence>
<dbReference type="PROSITE" id="PS00211">
    <property type="entry name" value="ABC_TRANSPORTER_1"/>
    <property type="match status" value="1"/>
</dbReference>
<evidence type="ECO:0000256" key="9">
    <source>
        <dbReference type="ARBA" id="ARBA00022842"/>
    </source>
</evidence>
<organism evidence="24 25">
    <name type="scientific">Trichogramma kaykai</name>
    <dbReference type="NCBI Taxonomy" id="54128"/>
    <lineage>
        <taxon>Eukaryota</taxon>
        <taxon>Metazoa</taxon>
        <taxon>Ecdysozoa</taxon>
        <taxon>Arthropoda</taxon>
        <taxon>Hexapoda</taxon>
        <taxon>Insecta</taxon>
        <taxon>Pterygota</taxon>
        <taxon>Neoptera</taxon>
        <taxon>Endopterygota</taxon>
        <taxon>Hymenoptera</taxon>
        <taxon>Apocrita</taxon>
        <taxon>Proctotrupomorpha</taxon>
        <taxon>Chalcidoidea</taxon>
        <taxon>Trichogrammatidae</taxon>
        <taxon>Trichogramma</taxon>
    </lineage>
</organism>
<dbReference type="CDD" id="cd03249">
    <property type="entry name" value="ABC_MTABC3_MDL1_MDL2"/>
    <property type="match status" value="1"/>
</dbReference>
<dbReference type="FunFam" id="3.40.50.300:FF:000403">
    <property type="entry name" value="ATP-binding cassette sub-family B member 8, mitochondrial"/>
    <property type="match status" value="1"/>
</dbReference>
<keyword evidence="6" id="KW-0547">Nucleotide-binding</keyword>
<dbReference type="Gene3D" id="1.20.1560.10">
    <property type="entry name" value="ABC transporter type 1, transmembrane domain"/>
    <property type="match status" value="1"/>
</dbReference>
<dbReference type="EMBL" id="JBJJXI010000070">
    <property type="protein sequence ID" value="KAL3396550.1"/>
    <property type="molecule type" value="Genomic_DNA"/>
</dbReference>
<dbReference type="GO" id="GO:0005743">
    <property type="term" value="C:mitochondrial inner membrane"/>
    <property type="evidence" value="ECO:0007669"/>
    <property type="project" value="UniProtKB-SubCell"/>
</dbReference>
<dbReference type="PIRSF" id="PIRSF002773">
    <property type="entry name" value="ABC_prm/ATPase_B"/>
    <property type="match status" value="1"/>
</dbReference>
<protein>
    <recommendedName>
        <fullName evidence="18">ATP-binding cassette sub-family B member 10, mitochondrial</fullName>
    </recommendedName>
    <alternativeName>
        <fullName evidence="19">ABC-mitochondrial erythroid protein</fullName>
    </alternativeName>
    <alternativeName>
        <fullName evidence="20">ATP-binding cassette transporter 10</fullName>
    </alternativeName>
</protein>
<feature type="transmembrane region" description="Helical" evidence="21">
    <location>
        <begin position="239"/>
        <end position="260"/>
    </location>
</feature>
<comment type="caution">
    <text evidence="24">The sequence shown here is derived from an EMBL/GenBank/DDBJ whole genome shotgun (WGS) entry which is preliminary data.</text>
</comment>
<dbReference type="InterPro" id="IPR039421">
    <property type="entry name" value="Type_1_exporter"/>
</dbReference>
<keyword evidence="10" id="KW-0809">Transit peptide</keyword>
<evidence type="ECO:0000256" key="12">
    <source>
        <dbReference type="ARBA" id="ARBA00022989"/>
    </source>
</evidence>
<evidence type="ECO:0000256" key="21">
    <source>
        <dbReference type="SAM" id="Phobius"/>
    </source>
</evidence>
<dbReference type="InterPro" id="IPR017871">
    <property type="entry name" value="ABC_transporter-like_CS"/>
</dbReference>
<dbReference type="InterPro" id="IPR003439">
    <property type="entry name" value="ABC_transporter-like_ATP-bd"/>
</dbReference>
<evidence type="ECO:0000256" key="5">
    <source>
        <dbReference type="ARBA" id="ARBA00022723"/>
    </source>
</evidence>
<dbReference type="FunFam" id="1.20.1560.10:FF:000048">
    <property type="entry name" value="ATP-binding cassette sub-family B member 10, mitochondrial"/>
    <property type="match status" value="1"/>
</dbReference>
<dbReference type="InterPro" id="IPR003593">
    <property type="entry name" value="AAA+_ATPase"/>
</dbReference>
<evidence type="ECO:0000256" key="16">
    <source>
        <dbReference type="ARBA" id="ARBA00052250"/>
    </source>
</evidence>
<evidence type="ECO:0000256" key="17">
    <source>
        <dbReference type="ARBA" id="ARBA00055589"/>
    </source>
</evidence>
<feature type="transmembrane region" description="Helical" evidence="21">
    <location>
        <begin position="96"/>
        <end position="121"/>
    </location>
</feature>
<keyword evidence="9" id="KW-0460">Magnesium</keyword>
<keyword evidence="7" id="KW-0999">Mitochondrion inner membrane</keyword>
<keyword evidence="11" id="KW-1278">Translocase</keyword>
<keyword evidence="25" id="KW-1185">Reference proteome</keyword>
<evidence type="ECO:0000256" key="20">
    <source>
        <dbReference type="ARBA" id="ARBA00083334"/>
    </source>
</evidence>
<evidence type="ECO:0000256" key="2">
    <source>
        <dbReference type="ARBA" id="ARBA00005580"/>
    </source>
</evidence>
<evidence type="ECO:0000259" key="23">
    <source>
        <dbReference type="PROSITE" id="PS50929"/>
    </source>
</evidence>
<keyword evidence="8" id="KW-0067">ATP-binding</keyword>
<dbReference type="GO" id="GO:0042802">
    <property type="term" value="F:identical protein binding"/>
    <property type="evidence" value="ECO:0007669"/>
    <property type="project" value="UniProtKB-ARBA"/>
</dbReference>
<dbReference type="Proteomes" id="UP001627154">
    <property type="component" value="Unassembled WGS sequence"/>
</dbReference>
<evidence type="ECO:0000256" key="7">
    <source>
        <dbReference type="ARBA" id="ARBA00022792"/>
    </source>
</evidence>
<keyword evidence="12 21" id="KW-1133">Transmembrane helix</keyword>
<dbReference type="PANTHER" id="PTHR43394:SF1">
    <property type="entry name" value="ATP-BINDING CASSETTE SUB-FAMILY B MEMBER 10, MITOCHONDRIAL"/>
    <property type="match status" value="1"/>
</dbReference>
<evidence type="ECO:0000256" key="3">
    <source>
        <dbReference type="ARBA" id="ARBA00022448"/>
    </source>
</evidence>
<keyword evidence="13" id="KW-0007">Acetylation</keyword>
<evidence type="ECO:0000256" key="18">
    <source>
        <dbReference type="ARBA" id="ARBA00072683"/>
    </source>
</evidence>
<evidence type="ECO:0000256" key="13">
    <source>
        <dbReference type="ARBA" id="ARBA00022990"/>
    </source>
</evidence>
<dbReference type="Pfam" id="PF00005">
    <property type="entry name" value="ABC_tran"/>
    <property type="match status" value="1"/>
</dbReference>
<evidence type="ECO:0000256" key="8">
    <source>
        <dbReference type="ARBA" id="ARBA00022840"/>
    </source>
</evidence>
<keyword evidence="5" id="KW-0479">Metal-binding</keyword>
<gene>
    <name evidence="24" type="ORF">TKK_009440</name>
</gene>
<feature type="transmembrane region" description="Helical" evidence="21">
    <location>
        <begin position="318"/>
        <end position="341"/>
    </location>
</feature>
<keyword evidence="3" id="KW-0813">Transport</keyword>
<comment type="function">
    <text evidence="17">ATP-dependent transporter located in the mitochondrial inner membrane that catalyzes the export of biliverdin from the mitochondrial matrix, and plays a crucial role in hemoglobin synthesis and antioxidative stress. Participates in the early step of the heme biosynthetic process during insertion of iron into protoporphyrin IX (PPIX). Involved in the stabilization of the iron transporter mitoferrin-1/SLC25A37. In addition may be involved in mitochondrial unfolded protein response (UPRmt) signaling pathway, although ABCB10 probably does not participate in peptide export from mitochondria.</text>
</comment>
<comment type="subcellular location">
    <subcellularLocation>
        <location evidence="1">Mitochondrion inner membrane</location>
        <topology evidence="1">Multi-pass membrane protein</topology>
    </subcellularLocation>
</comment>
<feature type="domain" description="ABC transmembrane type-1" evidence="23">
    <location>
        <begin position="97"/>
        <end position="382"/>
    </location>
</feature>
<evidence type="ECO:0000256" key="4">
    <source>
        <dbReference type="ARBA" id="ARBA00022692"/>
    </source>
</evidence>
<feature type="domain" description="ABC transporter" evidence="22">
    <location>
        <begin position="416"/>
        <end position="652"/>
    </location>
</feature>
<evidence type="ECO:0000256" key="14">
    <source>
        <dbReference type="ARBA" id="ARBA00023128"/>
    </source>
</evidence>
<dbReference type="InterPro" id="IPR027417">
    <property type="entry name" value="P-loop_NTPase"/>
</dbReference>
<evidence type="ECO:0000256" key="10">
    <source>
        <dbReference type="ARBA" id="ARBA00022946"/>
    </source>
</evidence>
<comment type="catalytic activity">
    <reaction evidence="16">
        <text>biliverdin IXalpha(in) + ATP + H2O = biliverdin IXalpha(out) + ADP + phosphate + H(+)</text>
        <dbReference type="Rhea" id="RHEA:82359"/>
        <dbReference type="ChEBI" id="CHEBI:15377"/>
        <dbReference type="ChEBI" id="CHEBI:15378"/>
        <dbReference type="ChEBI" id="CHEBI:30616"/>
        <dbReference type="ChEBI" id="CHEBI:43474"/>
        <dbReference type="ChEBI" id="CHEBI:57991"/>
        <dbReference type="ChEBI" id="CHEBI:456216"/>
    </reaction>
    <physiologicalReaction direction="left-to-right" evidence="16">
        <dbReference type="Rhea" id="RHEA:82360"/>
    </physiologicalReaction>
</comment>
<dbReference type="Gene3D" id="3.40.50.300">
    <property type="entry name" value="P-loop containing nucleotide triphosphate hydrolases"/>
    <property type="match status" value="1"/>
</dbReference>
<dbReference type="GO" id="GO:0046872">
    <property type="term" value="F:metal ion binding"/>
    <property type="evidence" value="ECO:0007669"/>
    <property type="project" value="UniProtKB-KW"/>
</dbReference>
<proteinExistence type="inferred from homology"/>
<evidence type="ECO:0000313" key="24">
    <source>
        <dbReference type="EMBL" id="KAL3396550.1"/>
    </source>
</evidence>
<dbReference type="InterPro" id="IPR011527">
    <property type="entry name" value="ABC1_TM_dom"/>
</dbReference>
<keyword evidence="14" id="KW-0496">Mitochondrion</keyword>
<feature type="transmembrane region" description="Helical" evidence="21">
    <location>
        <begin position="353"/>
        <end position="377"/>
    </location>
</feature>
<dbReference type="SMART" id="SM00382">
    <property type="entry name" value="AAA"/>
    <property type="match status" value="1"/>
</dbReference>
<comment type="similarity">
    <text evidence="2">Belongs to the ABC transporter superfamily. ABCB family. Mitochondrial peptide exporter (TC 3.A.1.212) subfamily.</text>
</comment>
<dbReference type="SUPFAM" id="SSF90123">
    <property type="entry name" value="ABC transporter transmembrane region"/>
    <property type="match status" value="1"/>
</dbReference>
<dbReference type="CDD" id="cd18573">
    <property type="entry name" value="ABC_6TM_ABCB10_like"/>
    <property type="match status" value="1"/>
</dbReference>
<dbReference type="Pfam" id="PF00664">
    <property type="entry name" value="ABC_membrane"/>
    <property type="match status" value="1"/>
</dbReference>
<evidence type="ECO:0000313" key="25">
    <source>
        <dbReference type="Proteomes" id="UP001627154"/>
    </source>
</evidence>
<keyword evidence="15 21" id="KW-0472">Membrane</keyword>
<evidence type="ECO:0000256" key="15">
    <source>
        <dbReference type="ARBA" id="ARBA00023136"/>
    </source>
</evidence>
<keyword evidence="4 21" id="KW-0812">Transmembrane</keyword>
<reference evidence="24 25" key="1">
    <citation type="journal article" date="2024" name="bioRxiv">
        <title>A reference genome for Trichogramma kaykai: A tiny desert-dwelling parasitoid wasp with competing sex-ratio distorters.</title>
        <authorList>
            <person name="Culotta J."/>
            <person name="Lindsey A.R."/>
        </authorList>
    </citation>
    <scope>NUCLEOTIDE SEQUENCE [LARGE SCALE GENOMIC DNA]</scope>
    <source>
        <strain evidence="24 25">KSX58</strain>
    </source>
</reference>
<feature type="transmembrane region" description="Helical" evidence="21">
    <location>
        <begin position="141"/>
        <end position="160"/>
    </location>
</feature>
<dbReference type="GO" id="GO:0016887">
    <property type="term" value="F:ATP hydrolysis activity"/>
    <property type="evidence" value="ECO:0007669"/>
    <property type="project" value="UniProtKB-ARBA"/>
</dbReference>
<evidence type="ECO:0000259" key="22">
    <source>
        <dbReference type="PROSITE" id="PS50893"/>
    </source>
</evidence>
<evidence type="ECO:0000256" key="19">
    <source>
        <dbReference type="ARBA" id="ARBA00075187"/>
    </source>
</evidence>
<dbReference type="InterPro" id="IPR036640">
    <property type="entry name" value="ABC1_TM_sf"/>
</dbReference>
<sequence length="657" mass="72036">MLLFGRFLRAGTILHTRPRNLGPILPSKCYVQIFIAQSSQLSRKKILNLKHIKRFSSNNIKTKIISPAKQTKFVNKKSINEFRRLFLLAKPEKWRLLGAIIFLVISSTVTMAVPFCLGKIIDIIYTNDHTKTKENLNNVCLILLGVFIFGGLCNFARVYLMTTTGHKITQALRKKAYSAILSQETAMFDKVSTGELVGRLSGDAQLVSSAITSNISDGLRSGIMTTAGISMMFYVSPQLALVGLAIVPPVAGMGILYGRFVRKISKDVQNSLAVLNTTAEEKISNIRTVKAFAQEKNEIEIYRRKLKHLLDLCYKESFYRGVFFGMTGLSGNAIILSVLYYGGAMLSDATISVGNLSAFLLYAAYVGISMGGLSSFYSELNKALGASTRLFELIDRQPSIPIEGGKVIDSGLSGEIIFDNINFTYPTRNDTMILQDFTLSVPKNSITAVVGASGSGKSTLAALLLRLYDPCSGSVLLDGEDLRSLDPYWVKGQMGFVSQEPILFNGSIRENIVYGSNEASEADILQAAKQANVLEFVEKMPDGLDTYVGERGITLSGGQRQRVAIARALIKNPKILILDEATSALDATSEKLVQEALERATKGRTTLTIAHRLSTIRNADKIAVLDAGRISESGSYDELMCIENGLFRKLVQHQTFA</sequence>
<evidence type="ECO:0000256" key="6">
    <source>
        <dbReference type="ARBA" id="ARBA00022741"/>
    </source>
</evidence>